<dbReference type="OrthoDB" id="8177873at2759"/>
<dbReference type="AlphaFoldDB" id="D6X444"/>
<sequence length="671" mass="77163">MVGTNEELGPDDDDPKLRIYLPSQDSGVDSTEYLNRYIKREFPAQDGAAAVYSIPKTFRKSGEKQASLAEQEVFTKLTKFGQNAKFRNLWMIFFHGTSYAGHSFRNQRVGKLMIREHDFVVFATFNDSRFVTLIEVKSTNDNNRSNLEKTSDAKIIKNNKRSAQHQLRDHLEVLQNILGGNPLEKGVQNYVMWPFLTPYTRDPRQQVTKRWKEDHNLHVFEDTISDQSKFDQWFYDNVLSGANVDEGIFTKLLNRFIILGCGAFVDEIDRGLVALLTQEQMELLSGEVGRRDKVLVVHGAAGTGKTMLVLRKLQQLYHDGRLNEHNRALYICYWPGIRYDMELKMEALGIRKYVDTTRFYISLSDFFKNNQNAYKHVFMDEAEAICLALDGAIIGNTLSAIYRCYHAGNCSLKSCPNAILHSDNILEKLQSHDGTNWGELWFMVDINQASLFLPKHSPQILKTPSLILSKVMRSTGFIFEVFRQFYSVPMPLLPKEILQNVNIPEITIGHHVWGPPVYWVDSQNNIDKMIARVIIDLCSSKGIKAHDLCVIPFLVNEKLIPESINKYIDAEFVENSFRPNAVRDVELFLKHREINQFLIAWALRVKGLEFKVVIMAVDEDDFDYKDAEDRKKAYIMASRCTSLLIVVSNEKIRNSLDLDGSFQKYPFCTNL</sequence>
<dbReference type="InterPro" id="IPR027417">
    <property type="entry name" value="P-loop_NTPase"/>
</dbReference>
<dbReference type="KEGG" id="tca:103314418"/>
<evidence type="ECO:0008006" key="3">
    <source>
        <dbReference type="Google" id="ProtNLM"/>
    </source>
</evidence>
<dbReference type="STRING" id="7070.D6X444"/>
<accession>D6X444</accession>
<dbReference type="PhylomeDB" id="D6X444"/>
<proteinExistence type="predicted"/>
<reference evidence="1 2" key="1">
    <citation type="journal article" date="2008" name="Nature">
        <title>The genome of the model beetle and pest Tribolium castaneum.</title>
        <authorList>
            <consortium name="Tribolium Genome Sequencing Consortium"/>
            <person name="Richards S."/>
            <person name="Gibbs R.A."/>
            <person name="Weinstock G.M."/>
            <person name="Brown S.J."/>
            <person name="Denell R."/>
            <person name="Beeman R.W."/>
            <person name="Gibbs R."/>
            <person name="Beeman R.W."/>
            <person name="Brown S.J."/>
            <person name="Bucher G."/>
            <person name="Friedrich M."/>
            <person name="Grimmelikhuijzen C.J."/>
            <person name="Klingler M."/>
            <person name="Lorenzen M."/>
            <person name="Richards S."/>
            <person name="Roth S."/>
            <person name="Schroder R."/>
            <person name="Tautz D."/>
            <person name="Zdobnov E.M."/>
            <person name="Muzny D."/>
            <person name="Gibbs R.A."/>
            <person name="Weinstock G.M."/>
            <person name="Attaway T."/>
            <person name="Bell S."/>
            <person name="Buhay C.J."/>
            <person name="Chandrabose M.N."/>
            <person name="Chavez D."/>
            <person name="Clerk-Blankenburg K.P."/>
            <person name="Cree A."/>
            <person name="Dao M."/>
            <person name="Davis C."/>
            <person name="Chacko J."/>
            <person name="Dinh H."/>
            <person name="Dugan-Rocha S."/>
            <person name="Fowler G."/>
            <person name="Garner T.T."/>
            <person name="Garnes J."/>
            <person name="Gnirke A."/>
            <person name="Hawes A."/>
            <person name="Hernandez J."/>
            <person name="Hines S."/>
            <person name="Holder M."/>
            <person name="Hume J."/>
            <person name="Jhangiani S.N."/>
            <person name="Joshi V."/>
            <person name="Khan Z.M."/>
            <person name="Jackson L."/>
            <person name="Kovar C."/>
            <person name="Kowis A."/>
            <person name="Lee S."/>
            <person name="Lewis L.R."/>
            <person name="Margolis J."/>
            <person name="Morgan M."/>
            <person name="Nazareth L.V."/>
            <person name="Nguyen N."/>
            <person name="Okwuonu G."/>
            <person name="Parker D."/>
            <person name="Richards S."/>
            <person name="Ruiz S.J."/>
            <person name="Santibanez J."/>
            <person name="Savard J."/>
            <person name="Scherer S.E."/>
            <person name="Schneider B."/>
            <person name="Sodergren E."/>
            <person name="Tautz D."/>
            <person name="Vattahil S."/>
            <person name="Villasana D."/>
            <person name="White C.S."/>
            <person name="Wright R."/>
            <person name="Park Y."/>
            <person name="Beeman R.W."/>
            <person name="Lord J."/>
            <person name="Oppert B."/>
            <person name="Lorenzen M."/>
            <person name="Brown S."/>
            <person name="Wang L."/>
            <person name="Savard J."/>
            <person name="Tautz D."/>
            <person name="Richards S."/>
            <person name="Weinstock G."/>
            <person name="Gibbs R.A."/>
            <person name="Liu Y."/>
            <person name="Worley K."/>
            <person name="Weinstock G."/>
            <person name="Elsik C.G."/>
            <person name="Reese J.T."/>
            <person name="Elhaik E."/>
            <person name="Landan G."/>
            <person name="Graur D."/>
            <person name="Arensburger P."/>
            <person name="Atkinson P."/>
            <person name="Beeman R.W."/>
            <person name="Beidler J."/>
            <person name="Brown S.J."/>
            <person name="Demuth J.P."/>
            <person name="Drury D.W."/>
            <person name="Du Y.Z."/>
            <person name="Fujiwara H."/>
            <person name="Lorenzen M."/>
            <person name="Maselli V."/>
            <person name="Osanai M."/>
            <person name="Park Y."/>
            <person name="Robertson H.M."/>
            <person name="Tu Z."/>
            <person name="Wang J.J."/>
            <person name="Wang S."/>
            <person name="Richards S."/>
            <person name="Song H."/>
            <person name="Zhang L."/>
            <person name="Sodergren E."/>
            <person name="Werner D."/>
            <person name="Stanke M."/>
            <person name="Morgenstern B."/>
            <person name="Solovyev V."/>
            <person name="Kosarev P."/>
            <person name="Brown G."/>
            <person name="Chen H.C."/>
            <person name="Ermolaeva O."/>
            <person name="Hlavina W."/>
            <person name="Kapustin Y."/>
            <person name="Kiryutin B."/>
            <person name="Kitts P."/>
            <person name="Maglott D."/>
            <person name="Pruitt K."/>
            <person name="Sapojnikov V."/>
            <person name="Souvorov A."/>
            <person name="Mackey A.J."/>
            <person name="Waterhouse R.M."/>
            <person name="Wyder S."/>
            <person name="Zdobnov E.M."/>
            <person name="Zdobnov E.M."/>
            <person name="Wyder S."/>
            <person name="Kriventseva E.V."/>
            <person name="Kadowaki T."/>
            <person name="Bork P."/>
            <person name="Aranda M."/>
            <person name="Bao R."/>
            <person name="Beermann A."/>
            <person name="Berns N."/>
            <person name="Bolognesi R."/>
            <person name="Bonneton F."/>
            <person name="Bopp D."/>
            <person name="Brown S.J."/>
            <person name="Bucher G."/>
            <person name="Butts T."/>
            <person name="Chaumot A."/>
            <person name="Denell R.E."/>
            <person name="Ferrier D.E."/>
            <person name="Friedrich M."/>
            <person name="Gordon C.M."/>
            <person name="Jindra M."/>
            <person name="Klingler M."/>
            <person name="Lan Q."/>
            <person name="Lattorff H.M."/>
            <person name="Laudet V."/>
            <person name="von Levetsow C."/>
            <person name="Liu Z."/>
            <person name="Lutz R."/>
            <person name="Lynch J.A."/>
            <person name="da Fonseca R.N."/>
            <person name="Posnien N."/>
            <person name="Reuter R."/>
            <person name="Roth S."/>
            <person name="Savard J."/>
            <person name="Schinko J.B."/>
            <person name="Schmitt C."/>
            <person name="Schoppmeier M."/>
            <person name="Schroder R."/>
            <person name="Shippy T.D."/>
            <person name="Simonnet F."/>
            <person name="Marques-Souza H."/>
            <person name="Tautz D."/>
            <person name="Tomoyasu Y."/>
            <person name="Trauner J."/>
            <person name="Van der Zee M."/>
            <person name="Vervoort M."/>
            <person name="Wittkopp N."/>
            <person name="Wimmer E.A."/>
            <person name="Yang X."/>
            <person name="Jones A.K."/>
            <person name="Sattelle D.B."/>
            <person name="Ebert P.R."/>
            <person name="Nelson D."/>
            <person name="Scott J.G."/>
            <person name="Beeman R.W."/>
            <person name="Muthukrishnan S."/>
            <person name="Kramer K.J."/>
            <person name="Arakane Y."/>
            <person name="Beeman R.W."/>
            <person name="Zhu Q."/>
            <person name="Hogenkamp D."/>
            <person name="Dixit R."/>
            <person name="Oppert B."/>
            <person name="Jiang H."/>
            <person name="Zou Z."/>
            <person name="Marshall J."/>
            <person name="Elpidina E."/>
            <person name="Vinokurov K."/>
            <person name="Oppert C."/>
            <person name="Zou Z."/>
            <person name="Evans J."/>
            <person name="Lu Z."/>
            <person name="Zhao P."/>
            <person name="Sumathipala N."/>
            <person name="Altincicek B."/>
            <person name="Vilcinskas A."/>
            <person name="Williams M."/>
            <person name="Hultmark D."/>
            <person name="Hetru C."/>
            <person name="Jiang H."/>
            <person name="Grimmelikhuijzen C.J."/>
            <person name="Hauser F."/>
            <person name="Cazzamali G."/>
            <person name="Williamson M."/>
            <person name="Park Y."/>
            <person name="Li B."/>
            <person name="Tanaka Y."/>
            <person name="Predel R."/>
            <person name="Neupert S."/>
            <person name="Schachtner J."/>
            <person name="Verleyen P."/>
            <person name="Raible F."/>
            <person name="Bork P."/>
            <person name="Friedrich M."/>
            <person name="Walden K.K."/>
            <person name="Robertson H.M."/>
            <person name="Angeli S."/>
            <person name="Foret S."/>
            <person name="Bucher G."/>
            <person name="Schuetz S."/>
            <person name="Maleszka R."/>
            <person name="Wimmer E.A."/>
            <person name="Beeman R.W."/>
            <person name="Lorenzen M."/>
            <person name="Tomoyasu Y."/>
            <person name="Miller S.C."/>
            <person name="Grossmann D."/>
            <person name="Bucher G."/>
        </authorList>
    </citation>
    <scope>NUCLEOTIDE SEQUENCE [LARGE SCALE GENOMIC DNA]</scope>
    <source>
        <strain evidence="1 2">Georgia GA2</strain>
    </source>
</reference>
<dbReference type="Gene3D" id="3.40.50.300">
    <property type="entry name" value="P-loop containing nucleotide triphosphate hydrolases"/>
    <property type="match status" value="1"/>
</dbReference>
<gene>
    <name evidence="1" type="primary">AUGUSTUS-3.0.2_11133</name>
    <name evidence="1" type="ORF">TcasGA2_TC011133</name>
</gene>
<dbReference type="SUPFAM" id="SSF52540">
    <property type="entry name" value="P-loop containing nucleoside triphosphate hydrolases"/>
    <property type="match status" value="1"/>
</dbReference>
<dbReference type="HOGENOM" id="CLU_409602_0_0_1"/>
<dbReference type="EMBL" id="KQ971379">
    <property type="protein sequence ID" value="EEZ97322.1"/>
    <property type="molecule type" value="Genomic_DNA"/>
</dbReference>
<reference evidence="1 2" key="2">
    <citation type="journal article" date="2010" name="Nucleic Acids Res.">
        <title>BeetleBase in 2010: revisions to provide comprehensive genomic information for Tribolium castaneum.</title>
        <authorList>
            <person name="Kim H.S."/>
            <person name="Murphy T."/>
            <person name="Xia J."/>
            <person name="Caragea D."/>
            <person name="Park Y."/>
            <person name="Beeman R.W."/>
            <person name="Lorenzen M.D."/>
            <person name="Butcher S."/>
            <person name="Manak J.R."/>
            <person name="Brown S.J."/>
        </authorList>
    </citation>
    <scope>GENOME REANNOTATION</scope>
    <source>
        <strain evidence="1 2">Georgia GA2</strain>
    </source>
</reference>
<organism evidence="1 2">
    <name type="scientific">Tribolium castaneum</name>
    <name type="common">Red flour beetle</name>
    <dbReference type="NCBI Taxonomy" id="7070"/>
    <lineage>
        <taxon>Eukaryota</taxon>
        <taxon>Metazoa</taxon>
        <taxon>Ecdysozoa</taxon>
        <taxon>Arthropoda</taxon>
        <taxon>Hexapoda</taxon>
        <taxon>Insecta</taxon>
        <taxon>Pterygota</taxon>
        <taxon>Neoptera</taxon>
        <taxon>Endopterygota</taxon>
        <taxon>Coleoptera</taxon>
        <taxon>Polyphaga</taxon>
        <taxon>Cucujiformia</taxon>
        <taxon>Tenebrionidae</taxon>
        <taxon>Tenebrionidae incertae sedis</taxon>
        <taxon>Tribolium</taxon>
    </lineage>
</organism>
<protein>
    <recommendedName>
        <fullName evidence="3">UvrD-like helicase C-terminal domain-containing protein</fullName>
    </recommendedName>
</protein>
<dbReference type="Proteomes" id="UP000007266">
    <property type="component" value="Linkage group 10"/>
</dbReference>
<dbReference type="eggNOG" id="ENOG502SGFA">
    <property type="taxonomic scope" value="Eukaryota"/>
</dbReference>
<evidence type="ECO:0000313" key="2">
    <source>
        <dbReference type="Proteomes" id="UP000007266"/>
    </source>
</evidence>
<evidence type="ECO:0000313" key="1">
    <source>
        <dbReference type="EMBL" id="EEZ97322.1"/>
    </source>
</evidence>
<dbReference type="OMA" id="RALYICY"/>
<keyword evidence="2" id="KW-1185">Reference proteome</keyword>
<name>D6X444_TRICA</name>